<dbReference type="GO" id="GO:0003677">
    <property type="term" value="F:DNA binding"/>
    <property type="evidence" value="ECO:0007669"/>
    <property type="project" value="UniProtKB-KW"/>
</dbReference>
<dbReference type="InterPro" id="IPR000551">
    <property type="entry name" value="MerR-type_HTH_dom"/>
</dbReference>
<dbReference type="Gene3D" id="1.10.1660.10">
    <property type="match status" value="1"/>
</dbReference>
<dbReference type="GO" id="GO:0003700">
    <property type="term" value="F:DNA-binding transcription factor activity"/>
    <property type="evidence" value="ECO:0007669"/>
    <property type="project" value="InterPro"/>
</dbReference>
<evidence type="ECO:0000256" key="3">
    <source>
        <dbReference type="ARBA" id="ARBA00023125"/>
    </source>
</evidence>
<dbReference type="PROSITE" id="PS50937">
    <property type="entry name" value="HTH_MERR_2"/>
    <property type="match status" value="1"/>
</dbReference>
<dbReference type="SUPFAM" id="SSF46955">
    <property type="entry name" value="Putative DNA-binding domain"/>
    <property type="match status" value="1"/>
</dbReference>
<proteinExistence type="predicted"/>
<dbReference type="AlphaFoldDB" id="T0Z9R3"/>
<reference evidence="6" key="2">
    <citation type="journal article" date="2014" name="ISME J.">
        <title>Microbial stratification in low pH oxic and suboxic macroscopic growths along an acid mine drainage.</title>
        <authorList>
            <person name="Mendez-Garcia C."/>
            <person name="Mesa V."/>
            <person name="Sprenger R.R."/>
            <person name="Richter M."/>
            <person name="Diez M.S."/>
            <person name="Solano J."/>
            <person name="Bargiela R."/>
            <person name="Golyshina O.V."/>
            <person name="Manteca A."/>
            <person name="Ramos J.L."/>
            <person name="Gallego J.R."/>
            <person name="Llorente I."/>
            <person name="Martins Dos Santos V.A."/>
            <person name="Jensen O.N."/>
            <person name="Pelaez A.I."/>
            <person name="Sanchez J."/>
            <person name="Ferrer M."/>
        </authorList>
    </citation>
    <scope>NUCLEOTIDE SEQUENCE</scope>
</reference>
<keyword evidence="3" id="KW-0238">DNA-binding</keyword>
<keyword evidence="1" id="KW-0678">Repressor</keyword>
<sequence>MNQGIGSTAKALGITPDTLRYYDRLRLLPPPARNAAGRRIYREPDLERLRFLKRAQALGFSLADIRQLLRLRESPGRSSRAVRELAQHKRDALEV</sequence>
<keyword evidence="2" id="KW-0805">Transcription regulation</keyword>
<organism evidence="6">
    <name type="scientific">mine drainage metagenome</name>
    <dbReference type="NCBI Taxonomy" id="410659"/>
    <lineage>
        <taxon>unclassified sequences</taxon>
        <taxon>metagenomes</taxon>
        <taxon>ecological metagenomes</taxon>
    </lineage>
</organism>
<dbReference type="Pfam" id="PF13411">
    <property type="entry name" value="MerR_1"/>
    <property type="match status" value="1"/>
</dbReference>
<feature type="domain" description="HTH merR-type" evidence="5">
    <location>
        <begin position="5"/>
        <end position="71"/>
    </location>
</feature>
<evidence type="ECO:0000256" key="4">
    <source>
        <dbReference type="ARBA" id="ARBA00023163"/>
    </source>
</evidence>
<dbReference type="InterPro" id="IPR009061">
    <property type="entry name" value="DNA-bd_dom_put_sf"/>
</dbReference>
<dbReference type="SMART" id="SM00422">
    <property type="entry name" value="HTH_MERR"/>
    <property type="match status" value="1"/>
</dbReference>
<comment type="caution">
    <text evidence="6">The sequence shown here is derived from an EMBL/GenBank/DDBJ whole genome shotgun (WGS) entry which is preliminary data.</text>
</comment>
<keyword evidence="4" id="KW-0804">Transcription</keyword>
<reference evidence="6" key="1">
    <citation type="submission" date="2013-08" db="EMBL/GenBank/DDBJ databases">
        <authorList>
            <person name="Mendez C."/>
            <person name="Richter M."/>
            <person name="Ferrer M."/>
            <person name="Sanchez J."/>
        </authorList>
    </citation>
    <scope>NUCLEOTIDE SEQUENCE</scope>
</reference>
<dbReference type="EMBL" id="AUZX01011982">
    <property type="protein sequence ID" value="EQD40827.1"/>
    <property type="molecule type" value="Genomic_DNA"/>
</dbReference>
<protein>
    <submittedName>
        <fullName evidence="6">Protein containing Bacterial regulatory protein, MerR</fullName>
    </submittedName>
</protein>
<dbReference type="PANTHER" id="PTHR30204:SF69">
    <property type="entry name" value="MERR-FAMILY TRANSCRIPTIONAL REGULATOR"/>
    <property type="match status" value="1"/>
</dbReference>
<dbReference type="InterPro" id="IPR047057">
    <property type="entry name" value="MerR_fam"/>
</dbReference>
<evidence type="ECO:0000256" key="1">
    <source>
        <dbReference type="ARBA" id="ARBA00022491"/>
    </source>
</evidence>
<accession>T0Z9R3</accession>
<evidence type="ECO:0000256" key="2">
    <source>
        <dbReference type="ARBA" id="ARBA00023015"/>
    </source>
</evidence>
<gene>
    <name evidence="6" type="ORF">B1A_16305</name>
</gene>
<evidence type="ECO:0000259" key="5">
    <source>
        <dbReference type="PROSITE" id="PS50937"/>
    </source>
</evidence>
<evidence type="ECO:0000313" key="6">
    <source>
        <dbReference type="EMBL" id="EQD40827.1"/>
    </source>
</evidence>
<feature type="non-terminal residue" evidence="6">
    <location>
        <position position="95"/>
    </location>
</feature>
<dbReference type="PANTHER" id="PTHR30204">
    <property type="entry name" value="REDOX-CYCLING DRUG-SENSING TRANSCRIPTIONAL ACTIVATOR SOXR"/>
    <property type="match status" value="1"/>
</dbReference>
<name>T0Z9R3_9ZZZZ</name>
<dbReference type="PRINTS" id="PR00040">
    <property type="entry name" value="HTHMERR"/>
</dbReference>